<accession>A0ABP0I6M5</accession>
<feature type="transmembrane region" description="Helical" evidence="8">
    <location>
        <begin position="124"/>
        <end position="142"/>
    </location>
</feature>
<feature type="transmembrane region" description="Helical" evidence="8">
    <location>
        <begin position="45"/>
        <end position="64"/>
    </location>
</feature>
<keyword evidence="2 8" id="KW-0285">Flavoprotein</keyword>
<evidence type="ECO:0000256" key="1">
    <source>
        <dbReference type="ARBA" id="ARBA00001974"/>
    </source>
</evidence>
<keyword evidence="13" id="KW-1185">Reference proteome</keyword>
<dbReference type="PROSITE" id="PS51324">
    <property type="entry name" value="ERV_ALR"/>
    <property type="match status" value="1"/>
</dbReference>
<dbReference type="Proteomes" id="UP001642464">
    <property type="component" value="Unassembled WGS sequence"/>
</dbReference>
<name>A0ABP0I6M5_9DINO</name>
<dbReference type="CDD" id="cd02961">
    <property type="entry name" value="PDI_a_family"/>
    <property type="match status" value="1"/>
</dbReference>
<dbReference type="InterPro" id="IPR036774">
    <property type="entry name" value="ERV/ALR_sulphydryl_oxid_sf"/>
</dbReference>
<keyword evidence="8" id="KW-0472">Membrane</keyword>
<evidence type="ECO:0000256" key="4">
    <source>
        <dbReference type="ARBA" id="ARBA00022827"/>
    </source>
</evidence>
<keyword evidence="5 8" id="KW-0560">Oxidoreductase</keyword>
<dbReference type="InterPro" id="IPR036249">
    <property type="entry name" value="Thioredoxin-like_sf"/>
</dbReference>
<dbReference type="SUPFAM" id="SSF52833">
    <property type="entry name" value="Thioredoxin-like"/>
    <property type="match status" value="1"/>
</dbReference>
<keyword evidence="7" id="KW-0325">Glycoprotein</keyword>
<feature type="transmembrane region" description="Helical" evidence="8">
    <location>
        <begin position="330"/>
        <end position="350"/>
    </location>
</feature>
<dbReference type="InterPro" id="IPR039798">
    <property type="entry name" value="Sulfhydryl_oxidase"/>
</dbReference>
<evidence type="ECO:0000259" key="10">
    <source>
        <dbReference type="PROSITE" id="PS51324"/>
    </source>
</evidence>
<dbReference type="PROSITE" id="PS51352">
    <property type="entry name" value="THIOREDOXIN_2"/>
    <property type="match status" value="1"/>
</dbReference>
<comment type="catalytic activity">
    <reaction evidence="8">
        <text>2 R'C(R)SH + O2 = R'C(R)S-S(R)CR' + H2O2</text>
        <dbReference type="Rhea" id="RHEA:17357"/>
        <dbReference type="ChEBI" id="CHEBI:15379"/>
        <dbReference type="ChEBI" id="CHEBI:16240"/>
        <dbReference type="ChEBI" id="CHEBI:16520"/>
        <dbReference type="ChEBI" id="CHEBI:17412"/>
        <dbReference type="EC" id="1.8.3.2"/>
    </reaction>
</comment>
<reference evidence="12 13" key="1">
    <citation type="submission" date="2024-02" db="EMBL/GenBank/DDBJ databases">
        <authorList>
            <person name="Chen Y."/>
            <person name="Shah S."/>
            <person name="Dougan E. K."/>
            <person name="Thang M."/>
            <person name="Chan C."/>
        </authorList>
    </citation>
    <scope>NUCLEOTIDE SEQUENCE [LARGE SCALE GENOMIC DNA]</scope>
</reference>
<protein>
    <recommendedName>
        <fullName evidence="8">Sulfhydryl oxidase</fullName>
        <ecNumber evidence="8">1.8.3.2</ecNumber>
    </recommendedName>
</protein>
<feature type="region of interest" description="Disordered" evidence="9">
    <location>
        <begin position="1"/>
        <end position="39"/>
    </location>
</feature>
<evidence type="ECO:0000313" key="13">
    <source>
        <dbReference type="Proteomes" id="UP001642464"/>
    </source>
</evidence>
<dbReference type="Pfam" id="PF04777">
    <property type="entry name" value="Evr1_Alr"/>
    <property type="match status" value="1"/>
</dbReference>
<dbReference type="InterPro" id="IPR013766">
    <property type="entry name" value="Thioredoxin_domain"/>
</dbReference>
<dbReference type="Gene3D" id="3.40.30.10">
    <property type="entry name" value="Glutaredoxin"/>
    <property type="match status" value="1"/>
</dbReference>
<gene>
    <name evidence="12" type="ORF">SCF082_LOCUS5551</name>
</gene>
<organism evidence="12 13">
    <name type="scientific">Durusdinium trenchii</name>
    <dbReference type="NCBI Taxonomy" id="1381693"/>
    <lineage>
        <taxon>Eukaryota</taxon>
        <taxon>Sar</taxon>
        <taxon>Alveolata</taxon>
        <taxon>Dinophyceae</taxon>
        <taxon>Suessiales</taxon>
        <taxon>Symbiodiniaceae</taxon>
        <taxon>Durusdinium</taxon>
    </lineage>
</organism>
<dbReference type="Pfam" id="PF00085">
    <property type="entry name" value="Thioredoxin"/>
    <property type="match status" value="1"/>
</dbReference>
<dbReference type="PANTHER" id="PTHR22897:SF8">
    <property type="entry name" value="SULFHYDRYL OXIDASE"/>
    <property type="match status" value="1"/>
</dbReference>
<comment type="caution">
    <text evidence="12">The sequence shown here is derived from an EMBL/GenBank/DDBJ whole genome shotgun (WGS) entry which is preliminary data.</text>
</comment>
<evidence type="ECO:0000256" key="9">
    <source>
        <dbReference type="SAM" id="MobiDB-lite"/>
    </source>
</evidence>
<keyword evidence="8" id="KW-0812">Transmembrane</keyword>
<dbReference type="Gene3D" id="1.20.120.310">
    <property type="entry name" value="ERV/ALR sulfhydryl oxidase domain"/>
    <property type="match status" value="1"/>
</dbReference>
<dbReference type="Pfam" id="PF01757">
    <property type="entry name" value="Acyl_transf_3"/>
    <property type="match status" value="1"/>
</dbReference>
<comment type="caution">
    <text evidence="8">Lacks conserved residue(s) required for the propagation of feature annotation.</text>
</comment>
<keyword evidence="6" id="KW-1015">Disulfide bond</keyword>
<dbReference type="EMBL" id="CAXAMM010003013">
    <property type="protein sequence ID" value="CAK8998234.1"/>
    <property type="molecule type" value="Genomic_DNA"/>
</dbReference>
<evidence type="ECO:0000313" key="12">
    <source>
        <dbReference type="EMBL" id="CAK8998234.1"/>
    </source>
</evidence>
<evidence type="ECO:0000256" key="5">
    <source>
        <dbReference type="ARBA" id="ARBA00023002"/>
    </source>
</evidence>
<feature type="transmembrane region" description="Helical" evidence="8">
    <location>
        <begin position="371"/>
        <end position="390"/>
    </location>
</feature>
<keyword evidence="3" id="KW-0732">Signal</keyword>
<dbReference type="InterPro" id="IPR017905">
    <property type="entry name" value="ERV/ALR_sulphydryl_oxidase"/>
</dbReference>
<evidence type="ECO:0000256" key="8">
    <source>
        <dbReference type="RuleBase" id="RU371123"/>
    </source>
</evidence>
<evidence type="ECO:0000256" key="2">
    <source>
        <dbReference type="ARBA" id="ARBA00022630"/>
    </source>
</evidence>
<feature type="domain" description="ERV/ALR sulfhydryl oxidase" evidence="10">
    <location>
        <begin position="951"/>
        <end position="1063"/>
    </location>
</feature>
<dbReference type="SUPFAM" id="SSF69000">
    <property type="entry name" value="FAD-dependent thiol oxidase"/>
    <property type="match status" value="1"/>
</dbReference>
<dbReference type="PANTHER" id="PTHR22897">
    <property type="entry name" value="QUIESCIN Q6-RELATED SULFHYDRYL OXIDASE"/>
    <property type="match status" value="1"/>
</dbReference>
<feature type="transmembrane region" description="Helical" evidence="8">
    <location>
        <begin position="84"/>
        <end position="103"/>
    </location>
</feature>
<dbReference type="EC" id="1.8.3.2" evidence="8"/>
<evidence type="ECO:0000256" key="3">
    <source>
        <dbReference type="ARBA" id="ARBA00022729"/>
    </source>
</evidence>
<feature type="compositionally biased region" description="Polar residues" evidence="9">
    <location>
        <begin position="1"/>
        <end position="15"/>
    </location>
</feature>
<comment type="cofactor">
    <cofactor evidence="1 8">
        <name>FAD</name>
        <dbReference type="ChEBI" id="CHEBI:57692"/>
    </cofactor>
</comment>
<feature type="region of interest" description="Disordered" evidence="9">
    <location>
        <begin position="1117"/>
        <end position="1157"/>
    </location>
</feature>
<feature type="transmembrane region" description="Helical" evidence="8">
    <location>
        <begin position="289"/>
        <end position="310"/>
    </location>
</feature>
<evidence type="ECO:0000256" key="6">
    <source>
        <dbReference type="ARBA" id="ARBA00023157"/>
    </source>
</evidence>
<feature type="domain" description="Thioredoxin" evidence="11">
    <location>
        <begin position="653"/>
        <end position="797"/>
    </location>
</feature>
<feature type="transmembrane region" description="Helical" evidence="8">
    <location>
        <begin position="419"/>
        <end position="441"/>
    </location>
</feature>
<keyword evidence="8" id="KW-1133">Transmembrane helix</keyword>
<dbReference type="InterPro" id="IPR002656">
    <property type="entry name" value="Acyl_transf_3_dom"/>
</dbReference>
<sequence>MNIPATTSLAQSPSRETLEQRSMGASRPSGRTGIGSGRQRRRKNLKTISGIRALATLWIVLGHFQDTAFRHNRDETFLLVLNRGYVAVGIYIVLSGFITHYAYKNRRYDHWTTYVSFYFRRIGRVVFTYLASCVLGLVDPLFTRHDALASEYPVQASATVFLVQAWFEIPSANAWSRDIPSQPNPGGWTISTLLFAWLLYPFLNKAMFLFSSKTNNSLRAKMALVSVLYVFAMLPCVVFFLSQDGIITNQQFEFLYKFPPCRIFDFCIGMVVAELVEHPKANTSFMCKVMPDLATVAFSIFMIIGDINYQDLSDVPENVEQPLIRENGETFLISGFAPIMAVMLLGYSINSGDSSVKYSLTSMLEHPITERLGSFSFAIYCFQYTFFFMVEQIQYNRTGITSSALKPGFGEVEVPAKLIAAYLMPYLCLLVGFSAFWTIWLERPFAVMLAKYCKRKFERVAKTPASATRSGNGGGTPRLARTKVAANTYQRTLAISVNQPLSGNGDVIRQQYSYGGGTDGTNSDGEDNYLSFPTVAGNNTSLPSASDFNHDGSRSLSRVSTFSSYGDIDGTAQEIDHSDRGSDLSDFDDADDIDDFQSARNDFWTATRAARAKGSAAPRSSWDIQSWTMLRACKGAVAAVVMTAMVLLAEPHSSRGLLAPSDQEPGVRALHGSDLFADPLDAVLEIGPKWLAQHDRVVQGDAHLVMINFYSGSCGHCQVFKAVWDKVAQYAKDARCNIRVLALNCDNFRDVCTRYEVTSTPKIMGFGPGSNAAQPETGVVLSEDKHELLRWMSEVDKSFQAPGSVADAAEPIGEALTPEATEGELERIAPASSGTELSPKELLKRDAASAVRFGLETGVFLGRTFVDGEALAALYRWLNVLRRSFPGEQERAQLQDLLNSCMALEKASHAKRIDSEKFDAVLAKWKFAVYHKHQDTNWRAEWTLCRPRSVRDLGVTGGYPCALWSLLHILTVSSASGGSSPEHTLRAIHGYIKFFFSCNECRENFVQSNPDPVRDVLARATGTGIPASRALVIWLWAEHNAVTKRLNSEMEEDALARPGSRRRRARTPHKIFPTVDQCRSCRRAQGGSSGRLRGDAALPRQKDAVYLRQEQSQGPNAKFRGVFFSPGKGVPSASGRGEPPAADDDNDTTATNDHDNSNSWDYDVLHKMLLHTYCFDDSVLHCPSRSKSSSWLGFANPFATARADPLGPQPGAAASEHLWSAAFLLLVAAALLRKPCKIALHRLRFRLKAH</sequence>
<evidence type="ECO:0000259" key="11">
    <source>
        <dbReference type="PROSITE" id="PS51352"/>
    </source>
</evidence>
<keyword evidence="4 8" id="KW-0274">FAD</keyword>
<evidence type="ECO:0000256" key="7">
    <source>
        <dbReference type="ARBA" id="ARBA00023180"/>
    </source>
</evidence>
<feature type="transmembrane region" description="Helical" evidence="8">
    <location>
        <begin position="223"/>
        <end position="242"/>
    </location>
</feature>
<feature type="transmembrane region" description="Helical" evidence="8">
    <location>
        <begin position="185"/>
        <end position="203"/>
    </location>
</feature>
<proteinExistence type="predicted"/>